<evidence type="ECO:0000313" key="3">
    <source>
        <dbReference type="Proteomes" id="UP000193396"/>
    </source>
</evidence>
<accession>A0A1Y2LCJ1</accession>
<comment type="caution">
    <text evidence="2">The sequence shown here is derived from an EMBL/GenBank/DDBJ whole genome shotgun (WGS) entry which is preliminary data.</text>
</comment>
<dbReference type="OrthoDB" id="8096613at2"/>
<gene>
    <name evidence="2" type="ORF">TALK_09440</name>
</gene>
<protein>
    <recommendedName>
        <fullName evidence="1">YjiS-like domain-containing protein</fullName>
    </recommendedName>
</protein>
<dbReference type="InterPro" id="IPR009506">
    <property type="entry name" value="YjiS-like"/>
</dbReference>
<evidence type="ECO:0000259" key="1">
    <source>
        <dbReference type="Pfam" id="PF06568"/>
    </source>
</evidence>
<dbReference type="RefSeq" id="WP_085618155.1">
    <property type="nucleotide sequence ID" value="NZ_JFKB01000005.1"/>
</dbReference>
<dbReference type="AlphaFoldDB" id="A0A1Y2LCJ1"/>
<dbReference type="Pfam" id="PF06568">
    <property type="entry name" value="YjiS-like"/>
    <property type="match status" value="1"/>
</dbReference>
<name>A0A1Y2LCJ1_9PROT</name>
<sequence length="94" mass="10623">MVNCNDTIRVSDLNIKGNAQVNTEGAVKAMTWRSAVAGIAIFLAEALCVWQEKARNRRMLEKLDDNLLKDVGMTRSDLDRELSKPFWTGFPPRN</sequence>
<feature type="domain" description="YjiS-like" evidence="1">
    <location>
        <begin position="43"/>
        <end position="78"/>
    </location>
</feature>
<dbReference type="STRING" id="1293890.TALK_09440"/>
<proteinExistence type="predicted"/>
<organism evidence="2 3">
    <name type="scientific">Thalassospira alkalitolerans</name>
    <dbReference type="NCBI Taxonomy" id="1293890"/>
    <lineage>
        <taxon>Bacteria</taxon>
        <taxon>Pseudomonadati</taxon>
        <taxon>Pseudomonadota</taxon>
        <taxon>Alphaproteobacteria</taxon>
        <taxon>Rhodospirillales</taxon>
        <taxon>Thalassospiraceae</taxon>
        <taxon>Thalassospira</taxon>
    </lineage>
</organism>
<keyword evidence="3" id="KW-1185">Reference proteome</keyword>
<reference evidence="2 3" key="1">
    <citation type="submission" date="2014-03" db="EMBL/GenBank/DDBJ databases">
        <title>The draft genome sequence of Thalassospira alkalitolerans JCM 18968.</title>
        <authorList>
            <person name="Lai Q."/>
            <person name="Shao Z."/>
        </authorList>
    </citation>
    <scope>NUCLEOTIDE SEQUENCE [LARGE SCALE GENOMIC DNA]</scope>
    <source>
        <strain evidence="2 3">JCM 18968</strain>
    </source>
</reference>
<dbReference type="Proteomes" id="UP000193396">
    <property type="component" value="Unassembled WGS sequence"/>
</dbReference>
<dbReference type="EMBL" id="JFKB01000005">
    <property type="protein sequence ID" value="OSQ48458.1"/>
    <property type="molecule type" value="Genomic_DNA"/>
</dbReference>
<evidence type="ECO:0000313" key="2">
    <source>
        <dbReference type="EMBL" id="OSQ48458.1"/>
    </source>
</evidence>